<comment type="caution">
    <text evidence="1">The sequence shown here is derived from an EMBL/GenBank/DDBJ whole genome shotgun (WGS) entry which is preliminary data.</text>
</comment>
<dbReference type="Gene3D" id="3.30.950.10">
    <property type="entry name" value="Methyltransferase, Cobalt-precorrin-4 Transmethylase, Domain 2"/>
    <property type="match status" value="1"/>
</dbReference>
<dbReference type="InterPro" id="IPR014776">
    <property type="entry name" value="4pyrrole_Mease_sub2"/>
</dbReference>
<dbReference type="InterPro" id="IPR035996">
    <property type="entry name" value="4pyrrol_Methylase_sf"/>
</dbReference>
<dbReference type="PIRSF" id="PIRSF005917">
    <property type="entry name" value="MTase_YraL"/>
    <property type="match status" value="1"/>
</dbReference>
<dbReference type="Gene3D" id="3.40.1010.10">
    <property type="entry name" value="Cobalt-precorrin-4 Transmethylase, Domain 1"/>
    <property type="match status" value="1"/>
</dbReference>
<keyword evidence="1" id="KW-0808">Transferase</keyword>
<protein>
    <submittedName>
        <fullName evidence="1">Ribosomal RNA small subunit methyltransferase I</fullName>
        <ecNumber evidence="1">2.1.1.198</ecNumber>
    </submittedName>
</protein>
<dbReference type="CDD" id="cd11649">
    <property type="entry name" value="RsmI_like"/>
    <property type="match status" value="1"/>
</dbReference>
<dbReference type="InterPro" id="IPR014777">
    <property type="entry name" value="4pyrrole_Mease_sub1"/>
</dbReference>
<dbReference type="EMBL" id="MLJW01000004">
    <property type="protein sequence ID" value="OIR17730.1"/>
    <property type="molecule type" value="Genomic_DNA"/>
</dbReference>
<dbReference type="PANTHER" id="PTHR46111">
    <property type="entry name" value="RIBOSOMAL RNA SMALL SUBUNIT METHYLTRANSFERASE I"/>
    <property type="match status" value="1"/>
</dbReference>
<dbReference type="AlphaFoldDB" id="A0A1J5TA36"/>
<dbReference type="SUPFAM" id="SSF53790">
    <property type="entry name" value="Tetrapyrrole methylase"/>
    <property type="match status" value="1"/>
</dbReference>
<dbReference type="PANTHER" id="PTHR46111:SF2">
    <property type="entry name" value="SAM-DEPENDENT METHYLTRANSFERASE"/>
    <property type="match status" value="1"/>
</dbReference>
<name>A0A1J5TA36_9ZZZZ</name>
<sequence length="240" mass="26589">MVKLGILYLIPVTLGDDNIAKVLPTEVVSIAQQLHTFVVENEKTARHFLSTIKTNKPVRELQLLTLNEHTTEQELPSLLKPLLAGFDIGLMSEAGCPGIADPGARLAELAHKKGIRVMPLVGPSSILLSLMASGLNGQRFTFLGYIPADKAARILRLKEIEKASNKNHETQIFIETPYRNQHLFEDILAHCNPATKLCIACNISLNDEFIVSKSIADWKKLNESTRPNLHKKPTVFLLLA</sequence>
<reference evidence="1" key="1">
    <citation type="submission" date="2016-10" db="EMBL/GenBank/DDBJ databases">
        <title>Sequence of Gallionella enrichment culture.</title>
        <authorList>
            <person name="Poehlein A."/>
            <person name="Muehling M."/>
            <person name="Daniel R."/>
        </authorList>
    </citation>
    <scope>NUCLEOTIDE SEQUENCE</scope>
</reference>
<keyword evidence="1" id="KW-0489">Methyltransferase</keyword>
<organism evidence="1">
    <name type="scientific">mine drainage metagenome</name>
    <dbReference type="NCBI Taxonomy" id="410659"/>
    <lineage>
        <taxon>unclassified sequences</taxon>
        <taxon>metagenomes</taxon>
        <taxon>ecological metagenomes</taxon>
    </lineage>
</organism>
<accession>A0A1J5TA36</accession>
<evidence type="ECO:0000313" key="1">
    <source>
        <dbReference type="EMBL" id="OIR17730.1"/>
    </source>
</evidence>
<dbReference type="GO" id="GO:0032259">
    <property type="term" value="P:methylation"/>
    <property type="evidence" value="ECO:0007669"/>
    <property type="project" value="UniProtKB-KW"/>
</dbReference>
<dbReference type="GO" id="GO:0008168">
    <property type="term" value="F:methyltransferase activity"/>
    <property type="evidence" value="ECO:0007669"/>
    <property type="project" value="UniProtKB-KW"/>
</dbReference>
<dbReference type="InterPro" id="IPR008189">
    <property type="entry name" value="rRNA_ssu_MeTfrase_I"/>
</dbReference>
<dbReference type="EC" id="2.1.1.198" evidence="1"/>
<proteinExistence type="predicted"/>
<gene>
    <name evidence="1" type="primary">rsmI_1</name>
    <name evidence="1" type="ORF">GALL_19520</name>
</gene>